<organism evidence="2 3">
    <name type="scientific">Nezara viridula</name>
    <name type="common">Southern green stink bug</name>
    <name type="synonym">Cimex viridulus</name>
    <dbReference type="NCBI Taxonomy" id="85310"/>
    <lineage>
        <taxon>Eukaryota</taxon>
        <taxon>Metazoa</taxon>
        <taxon>Ecdysozoa</taxon>
        <taxon>Arthropoda</taxon>
        <taxon>Hexapoda</taxon>
        <taxon>Insecta</taxon>
        <taxon>Pterygota</taxon>
        <taxon>Neoptera</taxon>
        <taxon>Paraneoptera</taxon>
        <taxon>Hemiptera</taxon>
        <taxon>Heteroptera</taxon>
        <taxon>Panheteroptera</taxon>
        <taxon>Pentatomomorpha</taxon>
        <taxon>Pentatomoidea</taxon>
        <taxon>Pentatomidae</taxon>
        <taxon>Pentatominae</taxon>
        <taxon>Nezara</taxon>
    </lineage>
</organism>
<dbReference type="Gene3D" id="3.30.60.30">
    <property type="match status" value="1"/>
</dbReference>
<dbReference type="Proteomes" id="UP001152798">
    <property type="component" value="Chromosome 7"/>
</dbReference>
<protein>
    <recommendedName>
        <fullName evidence="4">Neuropeptide</fullName>
    </recommendedName>
</protein>
<gene>
    <name evidence="2" type="ORF">NEZAVI_LOCUS14945</name>
</gene>
<keyword evidence="1" id="KW-0732">Signal</keyword>
<proteinExistence type="predicted"/>
<evidence type="ECO:0000313" key="2">
    <source>
        <dbReference type="EMBL" id="CAH1407161.1"/>
    </source>
</evidence>
<reference evidence="2" key="1">
    <citation type="submission" date="2022-01" db="EMBL/GenBank/DDBJ databases">
        <authorList>
            <person name="King R."/>
        </authorList>
    </citation>
    <scope>NUCLEOTIDE SEQUENCE</scope>
</reference>
<evidence type="ECO:0000313" key="3">
    <source>
        <dbReference type="Proteomes" id="UP001152798"/>
    </source>
</evidence>
<name>A0A9P0HRY8_NEZVI</name>
<feature type="signal peptide" evidence="1">
    <location>
        <begin position="1"/>
        <end position="20"/>
    </location>
</feature>
<sequence length="109" mass="12787">MIRIITFAFIITLISDVTQAHQTPQPTCKSCELCRPEICPRDFVYDPVCGKREIKGRKREKKDGNKDQGVTWWEYRVFENQCEMDNANLCAGGYRPCCWFKEMMKPSKK</sequence>
<dbReference type="EMBL" id="OV725083">
    <property type="protein sequence ID" value="CAH1407161.1"/>
    <property type="molecule type" value="Genomic_DNA"/>
</dbReference>
<feature type="chain" id="PRO_5040241644" description="Neuropeptide" evidence="1">
    <location>
        <begin position="21"/>
        <end position="109"/>
    </location>
</feature>
<dbReference type="AlphaFoldDB" id="A0A9P0HRY8"/>
<evidence type="ECO:0000256" key="1">
    <source>
        <dbReference type="SAM" id="SignalP"/>
    </source>
</evidence>
<accession>A0A9P0HRY8</accession>
<evidence type="ECO:0008006" key="4">
    <source>
        <dbReference type="Google" id="ProtNLM"/>
    </source>
</evidence>
<dbReference type="OrthoDB" id="10445872at2759"/>
<keyword evidence="3" id="KW-1185">Reference proteome</keyword>